<keyword evidence="7" id="KW-0482">Metalloprotease</keyword>
<accession>A0A1H3FF26</accession>
<keyword evidence="12" id="KW-0132">Cell division</keyword>
<comment type="similarity">
    <text evidence="8">Belongs to the AAA ATPase family.</text>
</comment>
<keyword evidence="13" id="KW-1185">Reference proteome</keyword>
<evidence type="ECO:0000256" key="1">
    <source>
        <dbReference type="ARBA" id="ARBA00001947"/>
    </source>
</evidence>
<keyword evidence="8" id="KW-0067">ATP-binding</keyword>
<dbReference type="GO" id="GO:0046872">
    <property type="term" value="F:metal ion binding"/>
    <property type="evidence" value="ECO:0007669"/>
    <property type="project" value="UniProtKB-KW"/>
</dbReference>
<comment type="cofactor">
    <cofactor evidence="1">
        <name>Zn(2+)</name>
        <dbReference type="ChEBI" id="CHEBI:29105"/>
    </cofactor>
</comment>
<dbReference type="Pfam" id="PF00004">
    <property type="entry name" value="AAA"/>
    <property type="match status" value="1"/>
</dbReference>
<dbReference type="PANTHER" id="PTHR23076">
    <property type="entry name" value="METALLOPROTEASE M41 FTSH"/>
    <property type="match status" value="1"/>
</dbReference>
<evidence type="ECO:0000313" key="12">
    <source>
        <dbReference type="EMBL" id="SDX89540.1"/>
    </source>
</evidence>
<dbReference type="Gene3D" id="1.10.8.60">
    <property type="match status" value="1"/>
</dbReference>
<dbReference type="PANTHER" id="PTHR23076:SF97">
    <property type="entry name" value="ATP-DEPENDENT ZINC METALLOPROTEASE YME1L1"/>
    <property type="match status" value="1"/>
</dbReference>
<evidence type="ECO:0000259" key="11">
    <source>
        <dbReference type="SMART" id="SM00382"/>
    </source>
</evidence>
<sequence length="657" mass="70573">MKKPALLNNRRGRTALMGAFLAIALLAGAAWQLWPQAAKPAASGAAALMLEQLKESTQPWLENRRDLSTLVADLRDKRIASAALDRDAVYISTKDGARYWLPDQSGRIADLLLQRYADGSGELFPLSLFRTDGEAPWYAGALSYAPFGVLALLLLAMLAVKMRPYAVLRKSTGVGFDGVIGAHEAKQALTDVTAYLRDPSAFVELGARPPRGVLLTGEPGTGKTQLAKALASEANAAFIQVTGSDFSSMYFGVGIQKVKALFQAARRQAPCIIFIDEIDGIGKRSEQTRSSDAESNRIINRFLTEMDGFDASSGVLVVGATNFPNSLDAALLREGRFDRSIAVGLPTLADRGALFRLYAGKLRRAADIDFAQLARNSVGLTPAAIASIVNQAALLAARDRAARVEMEHMVEAIEISRIGAKPDGVTPLSDAERTRIAVHEAGHALVAAALNTGRVEKVTILPRGQALGVTLVTPLEDKRLHLESELRGRIQMLLAGRNAEQLYFHEVSSGAGQDLQEASKLALSMVGALGMGPAGSLLSLQAVREAHIEFDSSETLRSADALLQQLNRECFALLQRMKPALDEISQRLLDEESVPGEAVVEAIARLPVHDLEMALKPLRQRAHGGLERVALSAYDQEQPFELGAAPAEPDEEGPGMA</sequence>
<dbReference type="InterPro" id="IPR027417">
    <property type="entry name" value="P-loop_NTPase"/>
</dbReference>
<dbReference type="GO" id="GO:0016887">
    <property type="term" value="F:ATP hydrolysis activity"/>
    <property type="evidence" value="ECO:0007669"/>
    <property type="project" value="InterPro"/>
</dbReference>
<dbReference type="Pfam" id="PF01434">
    <property type="entry name" value="Peptidase_M41"/>
    <property type="match status" value="1"/>
</dbReference>
<feature type="region of interest" description="Disordered" evidence="9">
    <location>
        <begin position="637"/>
        <end position="657"/>
    </location>
</feature>
<dbReference type="PROSITE" id="PS00674">
    <property type="entry name" value="AAA"/>
    <property type="match status" value="1"/>
</dbReference>
<evidence type="ECO:0000256" key="10">
    <source>
        <dbReference type="SAM" id="Phobius"/>
    </source>
</evidence>
<dbReference type="EMBL" id="FNNU01000007">
    <property type="protein sequence ID" value="SDX89540.1"/>
    <property type="molecule type" value="Genomic_DNA"/>
</dbReference>
<feature type="domain" description="AAA+ ATPase" evidence="11">
    <location>
        <begin position="209"/>
        <end position="347"/>
    </location>
</feature>
<dbReference type="InterPro" id="IPR003959">
    <property type="entry name" value="ATPase_AAA_core"/>
</dbReference>
<evidence type="ECO:0000256" key="4">
    <source>
        <dbReference type="ARBA" id="ARBA00022723"/>
    </source>
</evidence>
<evidence type="ECO:0000256" key="3">
    <source>
        <dbReference type="ARBA" id="ARBA00022670"/>
    </source>
</evidence>
<dbReference type="AlphaFoldDB" id="A0A1H3FF26"/>
<dbReference type="InterPro" id="IPR000642">
    <property type="entry name" value="Peptidase_M41"/>
</dbReference>
<dbReference type="SMART" id="SM00382">
    <property type="entry name" value="AAA"/>
    <property type="match status" value="1"/>
</dbReference>
<dbReference type="InterPro" id="IPR037219">
    <property type="entry name" value="Peptidase_M41-like"/>
</dbReference>
<dbReference type="SUPFAM" id="SSF52540">
    <property type="entry name" value="P-loop containing nucleoside triphosphate hydrolases"/>
    <property type="match status" value="1"/>
</dbReference>
<feature type="transmembrane region" description="Helical" evidence="10">
    <location>
        <begin position="137"/>
        <end position="160"/>
    </location>
</feature>
<dbReference type="OrthoDB" id="9809379at2"/>
<evidence type="ECO:0000256" key="8">
    <source>
        <dbReference type="RuleBase" id="RU003651"/>
    </source>
</evidence>
<keyword evidence="3 12" id="KW-0645">Protease</keyword>
<organism evidence="12 13">
    <name type="scientific">Pseudomonas kuykendallii</name>
    <dbReference type="NCBI Taxonomy" id="1007099"/>
    <lineage>
        <taxon>Bacteria</taxon>
        <taxon>Pseudomonadati</taxon>
        <taxon>Pseudomonadota</taxon>
        <taxon>Gammaproteobacteria</taxon>
        <taxon>Pseudomonadales</taxon>
        <taxon>Pseudomonadaceae</taxon>
        <taxon>Pseudomonas</taxon>
    </lineage>
</organism>
<dbReference type="Gene3D" id="3.40.50.300">
    <property type="entry name" value="P-loop containing nucleotide triphosphate hydrolases"/>
    <property type="match status" value="1"/>
</dbReference>
<keyword evidence="8" id="KW-0547">Nucleotide-binding</keyword>
<reference evidence="13" key="1">
    <citation type="submission" date="2016-10" db="EMBL/GenBank/DDBJ databases">
        <authorList>
            <person name="Varghese N."/>
            <person name="Submissions S."/>
        </authorList>
    </citation>
    <scope>NUCLEOTIDE SEQUENCE [LARGE SCALE GENOMIC DNA]</scope>
    <source>
        <strain evidence="13">NRRL B-59562</strain>
    </source>
</reference>
<keyword evidence="10" id="KW-0472">Membrane</keyword>
<dbReference type="GO" id="GO:0005524">
    <property type="term" value="F:ATP binding"/>
    <property type="evidence" value="ECO:0007669"/>
    <property type="project" value="UniProtKB-KW"/>
</dbReference>
<feature type="compositionally biased region" description="Acidic residues" evidence="9">
    <location>
        <begin position="648"/>
        <end position="657"/>
    </location>
</feature>
<evidence type="ECO:0000313" key="13">
    <source>
        <dbReference type="Proteomes" id="UP000243778"/>
    </source>
</evidence>
<dbReference type="GO" id="GO:0005886">
    <property type="term" value="C:plasma membrane"/>
    <property type="evidence" value="ECO:0007669"/>
    <property type="project" value="TreeGrafter"/>
</dbReference>
<evidence type="ECO:0000256" key="2">
    <source>
        <dbReference type="ARBA" id="ARBA00010044"/>
    </source>
</evidence>
<comment type="similarity">
    <text evidence="2">In the C-terminal section; belongs to the peptidase M41 family.</text>
</comment>
<protein>
    <submittedName>
        <fullName evidence="12">Cell division protease FtsH</fullName>
    </submittedName>
</protein>
<dbReference type="RefSeq" id="WP_090231458.1">
    <property type="nucleotide sequence ID" value="NZ_FNNU01000007.1"/>
</dbReference>
<gene>
    <name evidence="12" type="ORF">SAMN05216287_4053</name>
</gene>
<evidence type="ECO:0000256" key="7">
    <source>
        <dbReference type="ARBA" id="ARBA00023049"/>
    </source>
</evidence>
<keyword evidence="4" id="KW-0479">Metal-binding</keyword>
<dbReference type="GO" id="GO:0004176">
    <property type="term" value="F:ATP-dependent peptidase activity"/>
    <property type="evidence" value="ECO:0007669"/>
    <property type="project" value="InterPro"/>
</dbReference>
<dbReference type="GO" id="GO:0030163">
    <property type="term" value="P:protein catabolic process"/>
    <property type="evidence" value="ECO:0007669"/>
    <property type="project" value="TreeGrafter"/>
</dbReference>
<keyword evidence="12" id="KW-0131">Cell cycle</keyword>
<proteinExistence type="inferred from homology"/>
<dbReference type="FunFam" id="3.40.50.300:FF:002568">
    <property type="entry name" value="Cell division protein (FtsH)"/>
    <property type="match status" value="1"/>
</dbReference>
<evidence type="ECO:0000256" key="9">
    <source>
        <dbReference type="SAM" id="MobiDB-lite"/>
    </source>
</evidence>
<dbReference type="Pfam" id="PF17862">
    <property type="entry name" value="AAA_lid_3"/>
    <property type="match status" value="1"/>
</dbReference>
<dbReference type="GO" id="GO:0004222">
    <property type="term" value="F:metalloendopeptidase activity"/>
    <property type="evidence" value="ECO:0007669"/>
    <property type="project" value="InterPro"/>
</dbReference>
<dbReference type="InterPro" id="IPR041569">
    <property type="entry name" value="AAA_lid_3"/>
</dbReference>
<evidence type="ECO:0000256" key="6">
    <source>
        <dbReference type="ARBA" id="ARBA00022833"/>
    </source>
</evidence>
<dbReference type="Proteomes" id="UP000243778">
    <property type="component" value="Unassembled WGS sequence"/>
</dbReference>
<dbReference type="SUPFAM" id="SSF140990">
    <property type="entry name" value="FtsH protease domain-like"/>
    <property type="match status" value="1"/>
</dbReference>
<dbReference type="GO" id="GO:0051301">
    <property type="term" value="P:cell division"/>
    <property type="evidence" value="ECO:0007669"/>
    <property type="project" value="UniProtKB-KW"/>
</dbReference>
<dbReference type="InterPro" id="IPR003960">
    <property type="entry name" value="ATPase_AAA_CS"/>
</dbReference>
<dbReference type="STRING" id="1007099.SAMN05216287_4053"/>
<dbReference type="InterPro" id="IPR003593">
    <property type="entry name" value="AAA+_ATPase"/>
</dbReference>
<keyword evidence="10" id="KW-1133">Transmembrane helix</keyword>
<keyword evidence="10" id="KW-0812">Transmembrane</keyword>
<keyword evidence="6" id="KW-0862">Zinc</keyword>
<keyword evidence="5" id="KW-0378">Hydrolase</keyword>
<dbReference type="GO" id="GO:0006508">
    <property type="term" value="P:proteolysis"/>
    <property type="evidence" value="ECO:0007669"/>
    <property type="project" value="UniProtKB-KW"/>
</dbReference>
<dbReference type="Gene3D" id="1.20.58.760">
    <property type="entry name" value="Peptidase M41"/>
    <property type="match status" value="1"/>
</dbReference>
<evidence type="ECO:0000256" key="5">
    <source>
        <dbReference type="ARBA" id="ARBA00022801"/>
    </source>
</evidence>
<name>A0A1H3FF26_9PSED</name>